<dbReference type="VEuPathDB" id="PlasmoDB:C922_05271"/>
<feature type="region of interest" description="Disordered" evidence="1">
    <location>
        <begin position="36"/>
        <end position="62"/>
    </location>
</feature>
<organism evidence="2 3">
    <name type="scientific">Plasmodium inui San Antonio 1</name>
    <dbReference type="NCBI Taxonomy" id="1237626"/>
    <lineage>
        <taxon>Eukaryota</taxon>
        <taxon>Sar</taxon>
        <taxon>Alveolata</taxon>
        <taxon>Apicomplexa</taxon>
        <taxon>Aconoidasida</taxon>
        <taxon>Haemosporida</taxon>
        <taxon>Plasmodiidae</taxon>
        <taxon>Plasmodium</taxon>
        <taxon>Plasmodium (Plasmodium)</taxon>
    </lineage>
</organism>
<protein>
    <submittedName>
        <fullName evidence="2">Uncharacterized protein</fullName>
    </submittedName>
</protein>
<dbReference type="Proteomes" id="UP000030640">
    <property type="component" value="Unassembled WGS sequence"/>
</dbReference>
<name>W6ZTU5_9APIC</name>
<dbReference type="GeneID" id="20040545"/>
<sequence>MESEHIPKGDQTREEIFRMPPKRYIVVENITHKKTSSRFLGRKQNPYTGSDRKQYIQAAATK</sequence>
<reference evidence="2 3" key="1">
    <citation type="submission" date="2013-02" db="EMBL/GenBank/DDBJ databases">
        <title>The Genome Sequence of Plasmodium inui San Antonio 1.</title>
        <authorList>
            <consortium name="The Broad Institute Genome Sequencing Platform"/>
            <consortium name="The Broad Institute Genome Sequencing Center for Infectious Disease"/>
            <person name="Neafsey D."/>
            <person name="Cheeseman I."/>
            <person name="Volkman S."/>
            <person name="Adams J."/>
            <person name="Walker B."/>
            <person name="Young S.K."/>
            <person name="Zeng Q."/>
            <person name="Gargeya S."/>
            <person name="Fitzgerald M."/>
            <person name="Haas B."/>
            <person name="Abouelleil A."/>
            <person name="Alvarado L."/>
            <person name="Arachchi H.M."/>
            <person name="Berlin A.M."/>
            <person name="Chapman S.B."/>
            <person name="Dewar J."/>
            <person name="Goldberg J."/>
            <person name="Griggs A."/>
            <person name="Gujja S."/>
            <person name="Hansen M."/>
            <person name="Howarth C."/>
            <person name="Imamovic A."/>
            <person name="Larimer J."/>
            <person name="McCowan C."/>
            <person name="Murphy C."/>
            <person name="Neiman D."/>
            <person name="Pearson M."/>
            <person name="Priest M."/>
            <person name="Roberts A."/>
            <person name="Saif S."/>
            <person name="Shea T."/>
            <person name="Sisk P."/>
            <person name="Sykes S."/>
            <person name="Wortman J."/>
            <person name="Nusbaum C."/>
            <person name="Birren B."/>
        </authorList>
    </citation>
    <scope>NUCLEOTIDE SEQUENCE [LARGE SCALE GENOMIC DNA]</scope>
    <source>
        <strain evidence="2 3">San Antonio 1</strain>
    </source>
</reference>
<accession>W6ZTU5</accession>
<keyword evidence="3" id="KW-1185">Reference proteome</keyword>
<proteinExistence type="predicted"/>
<evidence type="ECO:0000256" key="1">
    <source>
        <dbReference type="SAM" id="MobiDB-lite"/>
    </source>
</evidence>
<dbReference type="RefSeq" id="XP_008819065.1">
    <property type="nucleotide sequence ID" value="XM_008820843.1"/>
</dbReference>
<gene>
    <name evidence="2" type="ORF">C922_05271</name>
</gene>
<dbReference type="EMBL" id="KI965509">
    <property type="protein sequence ID" value="EUD64352.1"/>
    <property type="molecule type" value="Genomic_DNA"/>
</dbReference>
<dbReference type="AlphaFoldDB" id="W6ZTU5"/>
<evidence type="ECO:0000313" key="3">
    <source>
        <dbReference type="Proteomes" id="UP000030640"/>
    </source>
</evidence>
<evidence type="ECO:0000313" key="2">
    <source>
        <dbReference type="EMBL" id="EUD64352.1"/>
    </source>
</evidence>